<evidence type="ECO:0000256" key="1">
    <source>
        <dbReference type="ARBA" id="ARBA00022553"/>
    </source>
</evidence>
<dbReference type="Gene3D" id="3.40.50.2300">
    <property type="match status" value="1"/>
</dbReference>
<feature type="domain" description="Response regulatory" evidence="8">
    <location>
        <begin position="18"/>
        <end position="130"/>
    </location>
</feature>
<feature type="domain" description="HTH luxR-type" evidence="7">
    <location>
        <begin position="168"/>
        <end position="233"/>
    </location>
</feature>
<feature type="region of interest" description="Disordered" evidence="6">
    <location>
        <begin position="153"/>
        <end position="174"/>
    </location>
</feature>
<dbReference type="Gene3D" id="1.10.10.10">
    <property type="entry name" value="Winged helix-like DNA-binding domain superfamily/Winged helix DNA-binding domain"/>
    <property type="match status" value="1"/>
</dbReference>
<dbReference type="InterPro" id="IPR039420">
    <property type="entry name" value="WalR-like"/>
</dbReference>
<dbReference type="PROSITE" id="PS50043">
    <property type="entry name" value="HTH_LUXR_2"/>
    <property type="match status" value="1"/>
</dbReference>
<dbReference type="InterPro" id="IPR016032">
    <property type="entry name" value="Sig_transdc_resp-reg_C-effctor"/>
</dbReference>
<dbReference type="PANTHER" id="PTHR43214:SF24">
    <property type="entry name" value="TRANSCRIPTIONAL REGULATORY PROTEIN NARL-RELATED"/>
    <property type="match status" value="1"/>
</dbReference>
<evidence type="ECO:0000256" key="3">
    <source>
        <dbReference type="ARBA" id="ARBA00023125"/>
    </source>
</evidence>
<dbReference type="PROSITE" id="PS00622">
    <property type="entry name" value="HTH_LUXR_1"/>
    <property type="match status" value="1"/>
</dbReference>
<dbReference type="PROSITE" id="PS50110">
    <property type="entry name" value="RESPONSE_REGULATORY"/>
    <property type="match status" value="1"/>
</dbReference>
<organism evidence="9 10">
    <name type="scientific">Actinomadura fibrosa</name>
    <dbReference type="NCBI Taxonomy" id="111802"/>
    <lineage>
        <taxon>Bacteria</taxon>
        <taxon>Bacillati</taxon>
        <taxon>Actinomycetota</taxon>
        <taxon>Actinomycetes</taxon>
        <taxon>Streptosporangiales</taxon>
        <taxon>Thermomonosporaceae</taxon>
        <taxon>Actinomadura</taxon>
    </lineage>
</organism>
<evidence type="ECO:0000313" key="9">
    <source>
        <dbReference type="EMBL" id="MFD0685331.1"/>
    </source>
</evidence>
<dbReference type="SUPFAM" id="SSF46894">
    <property type="entry name" value="C-terminal effector domain of the bipartite response regulators"/>
    <property type="match status" value="1"/>
</dbReference>
<dbReference type="PRINTS" id="PR00038">
    <property type="entry name" value="HTHLUXR"/>
</dbReference>
<comment type="caution">
    <text evidence="9">The sequence shown here is derived from an EMBL/GenBank/DDBJ whole genome shotgun (WGS) entry which is preliminary data.</text>
</comment>
<dbReference type="Pfam" id="PF00072">
    <property type="entry name" value="Response_reg"/>
    <property type="match status" value="1"/>
</dbReference>
<proteinExistence type="predicted"/>
<keyword evidence="1 5" id="KW-0597">Phosphoprotein</keyword>
<keyword evidence="2" id="KW-0805">Transcription regulation</keyword>
<keyword evidence="10" id="KW-1185">Reference proteome</keyword>
<dbReference type="CDD" id="cd17535">
    <property type="entry name" value="REC_NarL-like"/>
    <property type="match status" value="1"/>
</dbReference>
<reference evidence="10" key="1">
    <citation type="journal article" date="2019" name="Int. J. Syst. Evol. Microbiol.">
        <title>The Global Catalogue of Microorganisms (GCM) 10K type strain sequencing project: providing services to taxonomists for standard genome sequencing and annotation.</title>
        <authorList>
            <consortium name="The Broad Institute Genomics Platform"/>
            <consortium name="The Broad Institute Genome Sequencing Center for Infectious Disease"/>
            <person name="Wu L."/>
            <person name="Ma J."/>
        </authorList>
    </citation>
    <scope>NUCLEOTIDE SEQUENCE [LARGE SCALE GENOMIC DNA]</scope>
    <source>
        <strain evidence="10">JCM 9371</strain>
    </source>
</reference>
<evidence type="ECO:0000259" key="7">
    <source>
        <dbReference type="PROSITE" id="PS50043"/>
    </source>
</evidence>
<dbReference type="Pfam" id="PF00196">
    <property type="entry name" value="GerE"/>
    <property type="match status" value="1"/>
</dbReference>
<keyword evidence="3" id="KW-0238">DNA-binding</keyword>
<dbReference type="EMBL" id="JBHTGP010000006">
    <property type="protein sequence ID" value="MFD0685331.1"/>
    <property type="molecule type" value="Genomic_DNA"/>
</dbReference>
<evidence type="ECO:0000256" key="4">
    <source>
        <dbReference type="ARBA" id="ARBA00023163"/>
    </source>
</evidence>
<sequence length="234" mass="24358">MTGEAGEAVNGSVRASVRALVVDDNPVVRAGLVSLLEAGRVRVVGEAVDGSHALEQAERLRPDIVLLDVRMPGTDGISAVGPLSAIAKVLMLSYDTDSAIIGQAIRNGAAGYLVHGAFGVEELITAVHDTVEGRSSPLSPTASRAVVEALRRGPPAPAAEAAPPGPPGRRDDLGLSPREAEVMELIAQGRSNGEIARALVVSEYTIKNHVNRIFAKLGVRTRGAAMARWLGTAR</sequence>
<name>A0ABW2XLD6_9ACTN</name>
<dbReference type="SMART" id="SM00421">
    <property type="entry name" value="HTH_LUXR"/>
    <property type="match status" value="1"/>
</dbReference>
<protein>
    <submittedName>
        <fullName evidence="9">Response regulator</fullName>
    </submittedName>
</protein>
<dbReference type="PANTHER" id="PTHR43214">
    <property type="entry name" value="TWO-COMPONENT RESPONSE REGULATOR"/>
    <property type="match status" value="1"/>
</dbReference>
<evidence type="ECO:0000313" key="10">
    <source>
        <dbReference type="Proteomes" id="UP001597063"/>
    </source>
</evidence>
<keyword evidence="4" id="KW-0804">Transcription</keyword>
<dbReference type="SUPFAM" id="SSF52172">
    <property type="entry name" value="CheY-like"/>
    <property type="match status" value="1"/>
</dbReference>
<dbReference type="SMART" id="SM00448">
    <property type="entry name" value="REC"/>
    <property type="match status" value="1"/>
</dbReference>
<accession>A0ABW2XLD6</accession>
<dbReference type="Proteomes" id="UP001597063">
    <property type="component" value="Unassembled WGS sequence"/>
</dbReference>
<gene>
    <name evidence="9" type="ORF">ACFQZM_12550</name>
</gene>
<dbReference type="InterPro" id="IPR000792">
    <property type="entry name" value="Tscrpt_reg_LuxR_C"/>
</dbReference>
<dbReference type="CDD" id="cd06170">
    <property type="entry name" value="LuxR_C_like"/>
    <property type="match status" value="1"/>
</dbReference>
<dbReference type="InterPro" id="IPR011006">
    <property type="entry name" value="CheY-like_superfamily"/>
</dbReference>
<dbReference type="InterPro" id="IPR058245">
    <property type="entry name" value="NreC/VraR/RcsB-like_REC"/>
</dbReference>
<evidence type="ECO:0000259" key="8">
    <source>
        <dbReference type="PROSITE" id="PS50110"/>
    </source>
</evidence>
<dbReference type="InterPro" id="IPR036388">
    <property type="entry name" value="WH-like_DNA-bd_sf"/>
</dbReference>
<evidence type="ECO:0000256" key="6">
    <source>
        <dbReference type="SAM" id="MobiDB-lite"/>
    </source>
</evidence>
<feature type="modified residue" description="4-aspartylphosphate" evidence="5">
    <location>
        <position position="68"/>
    </location>
</feature>
<dbReference type="RefSeq" id="WP_378322537.1">
    <property type="nucleotide sequence ID" value="NZ_JBHTGP010000006.1"/>
</dbReference>
<evidence type="ECO:0000256" key="2">
    <source>
        <dbReference type="ARBA" id="ARBA00023015"/>
    </source>
</evidence>
<evidence type="ECO:0000256" key="5">
    <source>
        <dbReference type="PROSITE-ProRule" id="PRU00169"/>
    </source>
</evidence>
<dbReference type="InterPro" id="IPR001789">
    <property type="entry name" value="Sig_transdc_resp-reg_receiver"/>
</dbReference>